<accession>U2KYV5</accession>
<dbReference type="SMART" id="SM00496">
    <property type="entry name" value="IENR2"/>
    <property type="match status" value="2"/>
</dbReference>
<dbReference type="EMBL" id="AWVF01000031">
    <property type="protein sequence ID" value="ERJ97295.1"/>
    <property type="molecule type" value="Genomic_DNA"/>
</dbReference>
<name>U2KYV5_9FIRM</name>
<dbReference type="InterPro" id="IPR003611">
    <property type="entry name" value="NUMOD3"/>
</dbReference>
<reference evidence="2 3" key="1">
    <citation type="submission" date="2013-07" db="EMBL/GenBank/DDBJ databases">
        <authorList>
            <person name="Weinstock G."/>
            <person name="Sodergren E."/>
            <person name="Wylie T."/>
            <person name="Fulton L."/>
            <person name="Fulton R."/>
            <person name="Fronick C."/>
            <person name="O'Laughlin M."/>
            <person name="Godfrey J."/>
            <person name="Miner T."/>
            <person name="Herter B."/>
            <person name="Appelbaum E."/>
            <person name="Cordes M."/>
            <person name="Lek S."/>
            <person name="Wollam A."/>
            <person name="Pepin K.H."/>
            <person name="Palsikar V.B."/>
            <person name="Mitreva M."/>
            <person name="Wilson R.K."/>
        </authorList>
    </citation>
    <scope>NUCLEOTIDE SEQUENCE [LARGE SCALE GENOMIC DNA]</scope>
    <source>
        <strain evidence="2 3">ATCC 27760</strain>
    </source>
</reference>
<dbReference type="STRING" id="411473.RUMCAL_00367"/>
<dbReference type="Proteomes" id="UP000016662">
    <property type="component" value="Unassembled WGS sequence"/>
</dbReference>
<gene>
    <name evidence="2" type="ORF">RUMCAL_00367</name>
</gene>
<feature type="domain" description="Nuclease associated modular" evidence="1">
    <location>
        <begin position="138"/>
        <end position="154"/>
    </location>
</feature>
<dbReference type="PATRIC" id="fig|411473.3.peg.284"/>
<evidence type="ECO:0000313" key="2">
    <source>
        <dbReference type="EMBL" id="ERJ97295.1"/>
    </source>
</evidence>
<feature type="domain" description="Nuclease associated modular" evidence="1">
    <location>
        <begin position="72"/>
        <end position="88"/>
    </location>
</feature>
<evidence type="ECO:0000313" key="3">
    <source>
        <dbReference type="Proteomes" id="UP000016662"/>
    </source>
</evidence>
<keyword evidence="3" id="KW-1185">Reference proteome</keyword>
<dbReference type="AlphaFoldDB" id="U2KYV5"/>
<dbReference type="HOGENOM" id="CLU_930303_0_0_9"/>
<comment type="caution">
    <text evidence="2">The sequence shown here is derived from an EMBL/GenBank/DDBJ whole genome shotgun (WGS) entry which is preliminary data.</text>
</comment>
<protein>
    <recommendedName>
        <fullName evidence="1">Nuclease associated modular domain-containing protein</fullName>
    </recommendedName>
</protein>
<evidence type="ECO:0000259" key="1">
    <source>
        <dbReference type="SMART" id="SM00496"/>
    </source>
</evidence>
<sequence length="299" mass="34378">MSDLTLHDAQLEERRLISEYKSNDPMYGYNNTTGGDYHTQKFNQVVIDKLRDNAKKMWSTPEIRKKLVAGLTGHTVSAATKLKISNSKRGVKLSHPSKLHGKSLSESHRFKLIGKTPWNKGLTKDVDSRIAEYSANLTGIKRSDESRHRISIAQKLKYKLGYKPIWMNNGVVERLIETKDVQKYLISGFCYGRLNAKNLYINKDGVTKKIREDELDLYLSNWWKKGKDFQTTRTISESHRKYVYTYGDFQCYSCKELMIYLQHNGYPSISLSSVINIASGKSVKRYESLTSSIQRTPIS</sequence>
<dbReference type="GO" id="GO:0003677">
    <property type="term" value="F:DNA binding"/>
    <property type="evidence" value="ECO:0007669"/>
    <property type="project" value="InterPro"/>
</dbReference>
<organism evidence="2 3">
    <name type="scientific">Ruminococcus callidus ATCC 27760</name>
    <dbReference type="NCBI Taxonomy" id="411473"/>
    <lineage>
        <taxon>Bacteria</taxon>
        <taxon>Bacillati</taxon>
        <taxon>Bacillota</taxon>
        <taxon>Clostridia</taxon>
        <taxon>Eubacteriales</taxon>
        <taxon>Oscillospiraceae</taxon>
        <taxon>Ruminococcus</taxon>
    </lineage>
</organism>
<proteinExistence type="predicted"/>